<name>A0AC58IRD3_DANRE</name>
<dbReference type="RefSeq" id="XP_073796794.1">
    <property type="nucleotide sequence ID" value="XM_073940693.1"/>
</dbReference>
<gene>
    <name evidence="2" type="primary">LOC141380690</name>
</gene>
<keyword evidence="1" id="KW-1185">Reference proteome</keyword>
<proteinExistence type="predicted"/>
<evidence type="ECO:0000313" key="2">
    <source>
        <dbReference type="RefSeq" id="XP_073796794.1"/>
    </source>
</evidence>
<accession>A0AC58IRD3</accession>
<reference evidence="2" key="1">
    <citation type="submission" date="2025-08" db="UniProtKB">
        <authorList>
            <consortium name="RefSeq"/>
        </authorList>
    </citation>
    <scope>IDENTIFICATION</scope>
    <source>
        <strain evidence="2">Tuebingen</strain>
        <tissue evidence="2">Fibroblasts and whole tissue</tissue>
    </source>
</reference>
<protein>
    <submittedName>
        <fullName evidence="2">Myelin-associated glycoprotein-like isoform X1</fullName>
    </submittedName>
</protein>
<evidence type="ECO:0000313" key="1">
    <source>
        <dbReference type="Proteomes" id="UP000000437"/>
    </source>
</evidence>
<dbReference type="Proteomes" id="UP000000437">
    <property type="component" value="Chromosome 24"/>
</dbReference>
<organism evidence="1 2">
    <name type="scientific">Danio rerio</name>
    <name type="common">Zebrafish</name>
    <name type="synonym">Brachydanio rerio</name>
    <dbReference type="NCBI Taxonomy" id="7955"/>
    <lineage>
        <taxon>Eukaryota</taxon>
        <taxon>Metazoa</taxon>
        <taxon>Chordata</taxon>
        <taxon>Craniata</taxon>
        <taxon>Vertebrata</taxon>
        <taxon>Euteleostomi</taxon>
        <taxon>Actinopterygii</taxon>
        <taxon>Neopterygii</taxon>
        <taxon>Teleostei</taxon>
        <taxon>Ostariophysi</taxon>
        <taxon>Cypriniformes</taxon>
        <taxon>Danionidae</taxon>
        <taxon>Danioninae</taxon>
        <taxon>Danio</taxon>
    </lineage>
</organism>
<sequence length="471" mass="52992">MSVFKTTFIIIISSFVFLHTHSADVQYSAVMPHTVTALTGSCVQIPCTFNTSNFEDKLKETDKYFHGVWLKNKSQFVNTDSFIAFNSSKNIIRGFSDIQMTGDLSKRNCTTVFYNMMMNHSDKYYFRLEAEPDVFKGTFINEPVRISVRDLAKQPELEPKNLSNVMEERTVNLSCSAEAPCPKQPPTISWSYIPRSANITTQLLENPDKTQSVFSLMTFKASYNDHRKNISCIVTYPRNESKNLTVMTNVMLLVQFPPKETHIIISPSASFSAGTNVTLTCSSKASPSNVNYTWYKHEEKRPVAIGEHITFIVTSIITGRYYCTAQNKHGSQLSEEIQLTVKGQNELTISVTAACVGGTVAVLMLSAVGFYTKITKKTNSEENAGEKDYLNQAQDRTIDSTYADVFTMTNQDNKISDVQSFCKNKHNTEGNSAEDINENASDVVYAQVHVLLKKTKSFNVQREDIYAQVKK</sequence>